<dbReference type="VEuPathDB" id="FungiDB:PNEG_00514"/>
<dbReference type="GeneID" id="19894212"/>
<feature type="compositionally biased region" description="Basic and acidic residues" evidence="1">
    <location>
        <begin position="675"/>
        <end position="692"/>
    </location>
</feature>
<dbReference type="AlphaFoldDB" id="M7NWH4"/>
<organism evidence="2 3">
    <name type="scientific">Pneumocystis murina (strain B123)</name>
    <name type="common">Mouse pneumocystis pneumonia agent</name>
    <name type="synonym">Pneumocystis carinii f. sp. muris</name>
    <dbReference type="NCBI Taxonomy" id="1069680"/>
    <lineage>
        <taxon>Eukaryota</taxon>
        <taxon>Fungi</taxon>
        <taxon>Dikarya</taxon>
        <taxon>Ascomycota</taxon>
        <taxon>Taphrinomycotina</taxon>
        <taxon>Pneumocystomycetes</taxon>
        <taxon>Pneumocystaceae</taxon>
        <taxon>Pneumocystis</taxon>
    </lineage>
</organism>
<feature type="compositionally biased region" description="Low complexity" evidence="1">
    <location>
        <begin position="712"/>
        <end position="730"/>
    </location>
</feature>
<evidence type="ECO:0000256" key="1">
    <source>
        <dbReference type="SAM" id="MobiDB-lite"/>
    </source>
</evidence>
<dbReference type="EMBL" id="AFWA02000001">
    <property type="protein sequence ID" value="EMR11501.1"/>
    <property type="molecule type" value="Genomic_DNA"/>
</dbReference>
<proteinExistence type="predicted"/>
<gene>
    <name evidence="2" type="ORF">PNEG_00514</name>
</gene>
<accession>M7NWH4</accession>
<feature type="region of interest" description="Disordered" evidence="1">
    <location>
        <begin position="674"/>
        <end position="736"/>
    </location>
</feature>
<evidence type="ECO:0000313" key="2">
    <source>
        <dbReference type="EMBL" id="EMR11501.1"/>
    </source>
</evidence>
<dbReference type="Proteomes" id="UP000011958">
    <property type="component" value="Unassembled WGS sequence"/>
</dbReference>
<keyword evidence="3" id="KW-1185">Reference proteome</keyword>
<feature type="compositionally biased region" description="Basic and acidic residues" evidence="1">
    <location>
        <begin position="702"/>
        <end position="711"/>
    </location>
</feature>
<comment type="caution">
    <text evidence="2">The sequence shown here is derived from an EMBL/GenBank/DDBJ whole genome shotgun (WGS) entry which is preliminary data.</text>
</comment>
<dbReference type="RefSeq" id="XP_007872402.1">
    <property type="nucleotide sequence ID" value="XM_007874211.1"/>
</dbReference>
<name>M7NWH4_PNEMU</name>
<evidence type="ECO:0000313" key="3">
    <source>
        <dbReference type="Proteomes" id="UP000011958"/>
    </source>
</evidence>
<dbReference type="OrthoDB" id="5360856at2759"/>
<dbReference type="HOGENOM" id="CLU_277733_0_0_1"/>
<reference evidence="3" key="1">
    <citation type="journal article" date="2016" name="Nat. Commun.">
        <title>Genome analysis of three Pneumocystis species reveals adaptation mechanisms to life exclusively in mammalian hosts.</title>
        <authorList>
            <person name="Ma L."/>
            <person name="Chen Z."/>
            <person name="Huang D.W."/>
            <person name="Kutty G."/>
            <person name="Ishihara M."/>
            <person name="Wang H."/>
            <person name="Abouelleil A."/>
            <person name="Bishop L."/>
            <person name="Davey E."/>
            <person name="Deng R."/>
            <person name="Deng X."/>
            <person name="Fan L."/>
            <person name="Fantoni G."/>
            <person name="Fitzgerald M."/>
            <person name="Gogineni E."/>
            <person name="Goldberg J.M."/>
            <person name="Handley G."/>
            <person name="Hu X."/>
            <person name="Huber C."/>
            <person name="Jiao X."/>
            <person name="Jones K."/>
            <person name="Levin J.Z."/>
            <person name="Liu Y."/>
            <person name="Macdonald P."/>
            <person name="Melnikov A."/>
            <person name="Raley C."/>
            <person name="Sassi M."/>
            <person name="Sherman B.T."/>
            <person name="Song X."/>
            <person name="Sykes S."/>
            <person name="Tran B."/>
            <person name="Walsh L."/>
            <person name="Xia Y."/>
            <person name="Yang J."/>
            <person name="Young S."/>
            <person name="Zeng Q."/>
            <person name="Zheng X."/>
            <person name="Stephens R."/>
            <person name="Nusbaum C."/>
            <person name="Birren B.W."/>
            <person name="Azadi P."/>
            <person name="Lempicki R.A."/>
            <person name="Cuomo C.A."/>
            <person name="Kovacs J.A."/>
        </authorList>
    </citation>
    <scope>NUCLEOTIDE SEQUENCE [LARGE SCALE GENOMIC DNA]</scope>
    <source>
        <strain evidence="3">B123</strain>
    </source>
</reference>
<sequence>MDVKVSKFIETLTDCFSMFNKNSKNELKILLSREDGFKFGDLSGLLDDLDFIDKFSEEIISDFDQLINSFQCFLMRIYEDKMFLDLDFIFLETLVRTAYKIDNHYLKLKLFRIVLIWLYNHPDSKNDAHSNFIINLLNTSCDSLEDICLRRMALAIVNRLIKKNVKNKRTIMDKNQFFNLKEIGRSILVSDDFKIQELSAELVHELLPPRNSPLEFYNRRFDLFFSLNSLSEDLKAEFFEMQNSGWIYSPKWLTSLNIERNCSSSPLTFECIYLKFGGNLFNSLDNNGTLYVHLSHNFITSVIIDSKNQEKLLDIALKNIEEIRESDSHIVLRLKEDFDNDSIIGDEFSFFDLIEFYFDNKPETGIIIQEIVERIKRNMNLGSKIKCSMIECPISLRFQGNNICHSDDFFSQQRIIDIDMDKNINIVSGNSFQENKFGDFKLSDAYEDTENKKMPSVDFNETKEMEYQQSDSFCHLANNNCSSITNSFLEKSKKTEERPFLRVSTQVKDLFSLVTLENSDKNVSKDIKLPKKMKKKSEGLKELTNILPPFDEISEVDKNTDSSIKQKKNTNENINMDIYDFPFDKVSRFNRSQITKSRSKKKYMLKSNSSVHALQKKCKIENKLQETNKRYSDKDSVRNDYSSATDYDIIPNDFLRNKNIKRLKKTNKTVTKNTLRSDKMFNNKESLIKEKSPQSNKYSLKPSKEIPKDVNNDLSKLSDSSSLSELSNFDDSSELSEPDDAIMDLVLEKNASDEFKVHPSKFQEDIKDNCESFPIKISQFEKEKDFTLTKKLFYKKNDGISNDVEKDDKMNIELMDEYSQCGSQIIVWSKDGPLNNKCKTENNHKKLDNLSEIKVSENKFLCNSEIDVSKLSVVNENIKDVDKKYLYPKDFIAINESKMKIEKDFKNCIYNNFSYEVPKNFDDVFVATNNSMNIYKKNDVFNEYVNPNNFYNILNGYGLLSGIKINDIKDFSETDLDIAFINSDSTQQLLELSSQGDYDSQLNNSDIECNDVYSKYFYKSKWKRKLPQHHKKTLSLLMDIVQIIINKLVTYELNINDYMEDFKGNINKIIDALNMVRCDKKLNIENYFFFRDGCNKRFVNHLNGVKKHKKVSENIKINIKKGYLARKNMIDNFYNNISNIY</sequence>
<protein>
    <submittedName>
        <fullName evidence="2">Uncharacterized protein</fullName>
    </submittedName>
</protein>